<proteinExistence type="predicted"/>
<sequence length="1076" mass="112568">MRRASPEQAGYTEGAPLPAVGCAARWRCGAGAVEELWRLGGADQDAPAPAGPEPQAVAARLLSLGSAGVGGFIDGGVASPAEGERAAAASPDGARVWLVRRLAGAPFSDWMRARRGPVPFQEALGLAIQVARALAACERASLFPGPLSPDAVLVDDGGRVTLPASALVAALVGASPSRGAATAPRGEGARVSSEIPPLWTPPAQADGAIWDSAANRYALGLVLYRLLAGEHPFAGAGLRHALGEAARAEPPPFIEGVATSLPAGLQGYVLRLLHPDPSERPPRAEEIADALSGFLDERPPALPVHAGRTSRRAGAATPARTGPAPRERARPGDAGDAGDHHPPRSPAGAAARLWRIAPLGAGALIASAALALSQGEPGPAAPRAIAVAPVVPLAQARTAAEDCAACHGRQAAEWRRSVMAHSVKSPLFNALESLIEEQVGRTVDCPNGAGILRKADPARACRDGRSGVAVTGSGGEHWCVNCHSPAENLDAAMPAWDGRAGGDPRARLPVRDLLTRRGLEGISCSFCHQVHGPVGPRGRAGYQGNPTWTSFVTGAVFAARPEDGRGLFGIANSGYDLRPEELLLPSGQGAAPRAALQPTGSAGAIEPVVHGRPSASARAYLRSSEFCGACHDVRLFGSDSLAAARGEHFKRLRNAYTEWSDWARSEERAGRPAATCQDCHMSTYPGVCEAAPAAGAAQASPADPECPPGTRFAPRRPGARPRGRIADHSTAPADVATHYFSGVDVPLSDEFPDALIDEPSLDVHGIPAGARRRRDLLLRHTFRFELGAARRAGAAGDRVEIPVEIENTGAGHKVPAGFSQEREFWVHLVVRDGEGRVVYEVGRIDRAGEDLRDKVFARVTTDPDANSPFAPAGTPGGLFGADVRDGPDVPLWTPSPRLGGTSFRGLGLINFQNGFLRCVRCIGIVAADGTCQAGPGQGLHHADRFADGDYDLDTGACGSNLSGQNAFLETYFPVGALDASRGVVKGPDAIIDTRSVPPGVPIRYTYDLGTGQRRGPLRAEARLLFRAFPPFLIRAFAAYEREQARRGLRPTGPLVTDAMLERLEIVELARAEVEIP</sequence>
<name>A0ABT5BU42_9BACT</name>
<protein>
    <recommendedName>
        <fullName evidence="2">Protein kinase domain-containing protein</fullName>
    </recommendedName>
</protein>
<dbReference type="SUPFAM" id="SSF48695">
    <property type="entry name" value="Multiheme cytochromes"/>
    <property type="match status" value="1"/>
</dbReference>
<feature type="compositionally biased region" description="Low complexity" evidence="1">
    <location>
        <begin position="698"/>
        <end position="712"/>
    </location>
</feature>
<dbReference type="Gene3D" id="1.10.1130.10">
    <property type="entry name" value="Flavocytochrome C3, Chain A"/>
    <property type="match status" value="1"/>
</dbReference>
<dbReference type="PROSITE" id="PS50011">
    <property type="entry name" value="PROTEIN_KINASE_DOM"/>
    <property type="match status" value="1"/>
</dbReference>
<dbReference type="InterPro" id="IPR036280">
    <property type="entry name" value="Multihaem_cyt_sf"/>
</dbReference>
<evidence type="ECO:0000259" key="2">
    <source>
        <dbReference type="PROSITE" id="PS50011"/>
    </source>
</evidence>
<accession>A0ABT5BU42</accession>
<feature type="compositionally biased region" description="Low complexity" evidence="1">
    <location>
        <begin position="312"/>
        <end position="324"/>
    </location>
</feature>
<feature type="domain" description="Protein kinase" evidence="2">
    <location>
        <begin position="1"/>
        <end position="295"/>
    </location>
</feature>
<dbReference type="InterPro" id="IPR000719">
    <property type="entry name" value="Prot_kinase_dom"/>
</dbReference>
<feature type="region of interest" description="Disordered" evidence="1">
    <location>
        <begin position="698"/>
        <end position="726"/>
    </location>
</feature>
<gene>
    <name evidence="3" type="ORF">POL72_01670</name>
</gene>
<evidence type="ECO:0000313" key="4">
    <source>
        <dbReference type="Proteomes" id="UP001217485"/>
    </source>
</evidence>
<evidence type="ECO:0000256" key="1">
    <source>
        <dbReference type="SAM" id="MobiDB-lite"/>
    </source>
</evidence>
<keyword evidence="4" id="KW-1185">Reference proteome</keyword>
<dbReference type="Gene3D" id="1.10.510.10">
    <property type="entry name" value="Transferase(Phosphotransferase) domain 1"/>
    <property type="match status" value="1"/>
</dbReference>
<reference evidence="3 4" key="1">
    <citation type="submission" date="2023-01" db="EMBL/GenBank/DDBJ databases">
        <title>Minimal conservation of predation-associated metabolite biosynthetic gene clusters underscores biosynthetic potential of Myxococcota including descriptions for ten novel species: Archangium lansinium sp. nov., Myxococcus landrumus sp. nov., Nannocystis bai.</title>
        <authorList>
            <person name="Ahearne A."/>
            <person name="Stevens C."/>
            <person name="Dowd S."/>
        </authorList>
    </citation>
    <scope>NUCLEOTIDE SEQUENCE [LARGE SCALE GENOMIC DNA]</scope>
    <source>
        <strain evidence="3 4">WIWO2</strain>
    </source>
</reference>
<dbReference type="Proteomes" id="UP001217485">
    <property type="component" value="Unassembled WGS sequence"/>
</dbReference>
<dbReference type="EMBL" id="JAQNDK010000001">
    <property type="protein sequence ID" value="MDC0676431.1"/>
    <property type="molecule type" value="Genomic_DNA"/>
</dbReference>
<feature type="compositionally biased region" description="Basic and acidic residues" evidence="1">
    <location>
        <begin position="325"/>
        <end position="342"/>
    </location>
</feature>
<dbReference type="SUPFAM" id="SSF56112">
    <property type="entry name" value="Protein kinase-like (PK-like)"/>
    <property type="match status" value="1"/>
</dbReference>
<dbReference type="RefSeq" id="WP_272093192.1">
    <property type="nucleotide sequence ID" value="NZ_JAQNDK010000001.1"/>
</dbReference>
<organism evidence="3 4">
    <name type="scientific">Sorangium atrum</name>
    <dbReference type="NCBI Taxonomy" id="2995308"/>
    <lineage>
        <taxon>Bacteria</taxon>
        <taxon>Pseudomonadati</taxon>
        <taxon>Myxococcota</taxon>
        <taxon>Polyangia</taxon>
        <taxon>Polyangiales</taxon>
        <taxon>Polyangiaceae</taxon>
        <taxon>Sorangium</taxon>
    </lineage>
</organism>
<comment type="caution">
    <text evidence="3">The sequence shown here is derived from an EMBL/GenBank/DDBJ whole genome shotgun (WGS) entry which is preliminary data.</text>
</comment>
<dbReference type="InterPro" id="IPR011009">
    <property type="entry name" value="Kinase-like_dom_sf"/>
</dbReference>
<feature type="compositionally biased region" description="Basic residues" evidence="1">
    <location>
        <begin position="713"/>
        <end position="723"/>
    </location>
</feature>
<evidence type="ECO:0000313" key="3">
    <source>
        <dbReference type="EMBL" id="MDC0676431.1"/>
    </source>
</evidence>
<feature type="region of interest" description="Disordered" evidence="1">
    <location>
        <begin position="296"/>
        <end position="347"/>
    </location>
</feature>